<evidence type="ECO:0000313" key="6">
    <source>
        <dbReference type="Proteomes" id="UP000325313"/>
    </source>
</evidence>
<evidence type="ECO:0000313" key="3">
    <source>
        <dbReference type="EMBL" id="KAA1100051.1"/>
    </source>
</evidence>
<evidence type="ECO:0000256" key="1">
    <source>
        <dbReference type="SAM" id="MobiDB-lite"/>
    </source>
</evidence>
<evidence type="ECO:0000313" key="5">
    <source>
        <dbReference type="Proteomes" id="UP000324748"/>
    </source>
</evidence>
<reference evidence="5 6" key="1">
    <citation type="submission" date="2019-05" db="EMBL/GenBank/DDBJ databases">
        <title>Emergence of the Ug99 lineage of the wheat stem rust pathogen through somatic hybridization.</title>
        <authorList>
            <person name="Li F."/>
            <person name="Upadhyaya N.M."/>
            <person name="Sperschneider J."/>
            <person name="Matny O."/>
            <person name="Nguyen-Phuc H."/>
            <person name="Mago R."/>
            <person name="Raley C."/>
            <person name="Miller M.E."/>
            <person name="Silverstein K.A.T."/>
            <person name="Henningsen E."/>
            <person name="Hirsch C.D."/>
            <person name="Visser B."/>
            <person name="Pretorius Z.A."/>
            <person name="Steffenson B.J."/>
            <person name="Schwessinger B."/>
            <person name="Dodds P.N."/>
            <person name="Figueroa M."/>
        </authorList>
    </citation>
    <scope>NUCLEOTIDE SEQUENCE [LARGE SCALE GENOMIC DNA]</scope>
    <source>
        <strain evidence="3">21-0</strain>
        <strain evidence="4 6">Ug99</strain>
    </source>
</reference>
<comment type="caution">
    <text evidence="3">The sequence shown here is derived from an EMBL/GenBank/DDBJ whole genome shotgun (WGS) entry which is preliminary data.</text>
</comment>
<evidence type="ECO:0000256" key="2">
    <source>
        <dbReference type="SAM" id="SignalP"/>
    </source>
</evidence>
<dbReference type="Proteomes" id="UP000325313">
    <property type="component" value="Unassembled WGS sequence"/>
</dbReference>
<dbReference type="AlphaFoldDB" id="A0A5B0PFN9"/>
<dbReference type="EMBL" id="VSWC01000054">
    <property type="protein sequence ID" value="KAA1100051.1"/>
    <property type="molecule type" value="Genomic_DNA"/>
</dbReference>
<feature type="chain" id="PRO_5036137746" evidence="2">
    <location>
        <begin position="20"/>
        <end position="53"/>
    </location>
</feature>
<protein>
    <submittedName>
        <fullName evidence="3">Uncharacterized protein</fullName>
    </submittedName>
</protein>
<feature type="signal peptide" evidence="2">
    <location>
        <begin position="1"/>
        <end position="19"/>
    </location>
</feature>
<feature type="region of interest" description="Disordered" evidence="1">
    <location>
        <begin position="18"/>
        <end position="41"/>
    </location>
</feature>
<accession>A0A5B0PFN9</accession>
<dbReference type="EMBL" id="VDEP01000144">
    <property type="protein sequence ID" value="KAA1128132.1"/>
    <property type="molecule type" value="Genomic_DNA"/>
</dbReference>
<proteinExistence type="predicted"/>
<organism evidence="3 5">
    <name type="scientific">Puccinia graminis f. sp. tritici</name>
    <dbReference type="NCBI Taxonomy" id="56615"/>
    <lineage>
        <taxon>Eukaryota</taxon>
        <taxon>Fungi</taxon>
        <taxon>Dikarya</taxon>
        <taxon>Basidiomycota</taxon>
        <taxon>Pucciniomycotina</taxon>
        <taxon>Pucciniomycetes</taxon>
        <taxon>Pucciniales</taxon>
        <taxon>Pucciniaceae</taxon>
        <taxon>Puccinia</taxon>
    </lineage>
</organism>
<keyword evidence="5" id="KW-1185">Reference proteome</keyword>
<keyword evidence="2" id="KW-0732">Signal</keyword>
<sequence>MHIPLILLFGILAVSQTGAVSTSPVEKLESEENGRQPCPHVPKPHCSRCPVRC</sequence>
<name>A0A5B0PFN9_PUCGR</name>
<gene>
    <name evidence="3" type="ORF">PGT21_028499</name>
    <name evidence="4" type="ORF">PGTUg99_014146</name>
</gene>
<dbReference type="Proteomes" id="UP000324748">
    <property type="component" value="Unassembled WGS sequence"/>
</dbReference>
<evidence type="ECO:0000313" key="4">
    <source>
        <dbReference type="EMBL" id="KAA1128132.1"/>
    </source>
</evidence>